<dbReference type="Proteomes" id="UP000337909">
    <property type="component" value="Unassembled WGS sequence"/>
</dbReference>
<protein>
    <submittedName>
        <fullName evidence="2">Uncharacterized protein</fullName>
    </submittedName>
</protein>
<evidence type="ECO:0000313" key="3">
    <source>
        <dbReference type="Proteomes" id="UP000337909"/>
    </source>
</evidence>
<proteinExistence type="predicted"/>
<name>A0A5E7AM60_PSEFL</name>
<organism evidence="2 3">
    <name type="scientific">Pseudomonas fluorescens</name>
    <dbReference type="NCBI Taxonomy" id="294"/>
    <lineage>
        <taxon>Bacteria</taxon>
        <taxon>Pseudomonadati</taxon>
        <taxon>Pseudomonadota</taxon>
        <taxon>Gammaproteobacteria</taxon>
        <taxon>Pseudomonadales</taxon>
        <taxon>Pseudomonadaceae</taxon>
        <taxon>Pseudomonas</taxon>
    </lineage>
</organism>
<evidence type="ECO:0000256" key="1">
    <source>
        <dbReference type="SAM" id="MobiDB-lite"/>
    </source>
</evidence>
<reference evidence="2 3" key="1">
    <citation type="submission" date="2019-09" db="EMBL/GenBank/DDBJ databases">
        <authorList>
            <person name="Chandra G."/>
            <person name="Truman W A."/>
        </authorList>
    </citation>
    <scope>NUCLEOTIDE SEQUENCE [LARGE SCALE GENOMIC DNA]</scope>
    <source>
        <strain evidence="2">PS691</strain>
    </source>
</reference>
<accession>A0A5E7AM60</accession>
<gene>
    <name evidence="2" type="ORF">PS691_00998</name>
</gene>
<feature type="region of interest" description="Disordered" evidence="1">
    <location>
        <begin position="45"/>
        <end position="64"/>
    </location>
</feature>
<dbReference type="EMBL" id="CABVHQ010000006">
    <property type="protein sequence ID" value="VVN79739.1"/>
    <property type="molecule type" value="Genomic_DNA"/>
</dbReference>
<evidence type="ECO:0000313" key="2">
    <source>
        <dbReference type="EMBL" id="VVN79739.1"/>
    </source>
</evidence>
<sequence length="64" mass="7210">MQNENGDDFDAKRLKEIYKESGKILSDEEANALFKLIEKAATKVLSEENSRQGKTGESHVKNEP</sequence>
<dbReference type="AlphaFoldDB" id="A0A5E7AM60"/>